<evidence type="ECO:0000256" key="1">
    <source>
        <dbReference type="SAM" id="Phobius"/>
    </source>
</evidence>
<comment type="caution">
    <text evidence="2">The sequence shown here is derived from an EMBL/GenBank/DDBJ whole genome shotgun (WGS) entry which is preliminary data.</text>
</comment>
<proteinExistence type="predicted"/>
<dbReference type="HOGENOM" id="CLU_929613_0_0_9"/>
<dbReference type="AlphaFoldDB" id="V6LZ78"/>
<keyword evidence="1" id="KW-0472">Membrane</keyword>
<feature type="transmembrane region" description="Helical" evidence="1">
    <location>
        <begin position="275"/>
        <end position="295"/>
    </location>
</feature>
<dbReference type="OrthoDB" id="2466113at2"/>
<keyword evidence="1" id="KW-1133">Transmembrane helix</keyword>
<dbReference type="PATRIC" id="fig|1408254.3.peg.4942"/>
<sequence length="299" mass="34547">MKHLLLLPMFLSLLCGFYFLGLYLYRSWSTPKMLFPRTVAVWRERLLNYETGRVLYEGYDRWCKVVGGTPEACLLYSLTGGVAGFTAGILLGNLIVSLSLFLLFFLLPTLLLYARYTVVMNKKINSFCQFVDLFARYYNSRKNIILTFREMIEECPKELLPDLLLLNNALADGGDPVKAVEAFADRLHHPWAYDFAMYIASGLEGETEEIQSPLNRLTNEMFIQQDEKEERDSEIHSIWISLLIVIVICVLLIPYNQSLLQDSYRLYFFTPDGQAILAIAVTVWLLSILLAFIWGRRFR</sequence>
<dbReference type="STRING" id="1408254.T458_25265"/>
<feature type="transmembrane region" description="Helical" evidence="1">
    <location>
        <begin position="6"/>
        <end position="25"/>
    </location>
</feature>
<dbReference type="EMBL" id="AYJU01000018">
    <property type="protein sequence ID" value="EST51699.1"/>
    <property type="molecule type" value="Genomic_DNA"/>
</dbReference>
<evidence type="ECO:0000313" key="3">
    <source>
        <dbReference type="Proteomes" id="UP000017973"/>
    </source>
</evidence>
<feature type="transmembrane region" description="Helical" evidence="1">
    <location>
        <begin position="73"/>
        <end position="92"/>
    </location>
</feature>
<feature type="transmembrane region" description="Helical" evidence="1">
    <location>
        <begin position="98"/>
        <end position="116"/>
    </location>
</feature>
<organism evidence="2 3">
    <name type="scientific">Brevibacillus panacihumi W25</name>
    <dbReference type="NCBI Taxonomy" id="1408254"/>
    <lineage>
        <taxon>Bacteria</taxon>
        <taxon>Bacillati</taxon>
        <taxon>Bacillota</taxon>
        <taxon>Bacilli</taxon>
        <taxon>Bacillales</taxon>
        <taxon>Paenibacillaceae</taxon>
        <taxon>Brevibacillus</taxon>
    </lineage>
</organism>
<dbReference type="eggNOG" id="COG4965">
    <property type="taxonomic scope" value="Bacteria"/>
</dbReference>
<gene>
    <name evidence="2" type="ORF">T458_25265</name>
</gene>
<dbReference type="RefSeq" id="WP_023558851.1">
    <property type="nucleotide sequence ID" value="NZ_KI629786.1"/>
</dbReference>
<keyword evidence="1" id="KW-0812">Transmembrane</keyword>
<evidence type="ECO:0008006" key="4">
    <source>
        <dbReference type="Google" id="ProtNLM"/>
    </source>
</evidence>
<protein>
    <recommendedName>
        <fullName evidence="4">Type II secretion system protein GspF domain-containing protein</fullName>
    </recommendedName>
</protein>
<feature type="transmembrane region" description="Helical" evidence="1">
    <location>
        <begin position="238"/>
        <end position="255"/>
    </location>
</feature>
<evidence type="ECO:0000313" key="2">
    <source>
        <dbReference type="EMBL" id="EST51699.1"/>
    </source>
</evidence>
<reference evidence="2 3" key="1">
    <citation type="journal article" date="2014" name="Genome Announc.">
        <title>Draft Genome Sequence of Brevibacillus panacihumi Strain W25, a Halotolerant Hydrocarbon-Degrading Bacterium.</title>
        <authorList>
            <person name="Wang X."/>
            <person name="Jin D."/>
            <person name="Zhou L."/>
            <person name="Wu L."/>
            <person name="An W."/>
            <person name="Chen Y."/>
            <person name="Zhao L."/>
        </authorList>
    </citation>
    <scope>NUCLEOTIDE SEQUENCE [LARGE SCALE GENOMIC DNA]</scope>
    <source>
        <strain evidence="2 3">W25</strain>
    </source>
</reference>
<name>V6LZ78_9BACL</name>
<keyword evidence="3" id="KW-1185">Reference proteome</keyword>
<dbReference type="Proteomes" id="UP000017973">
    <property type="component" value="Unassembled WGS sequence"/>
</dbReference>
<accession>V6LZ78</accession>